<evidence type="ECO:0000313" key="1">
    <source>
        <dbReference type="EMBL" id="AMM04478.1"/>
    </source>
</evidence>
<protein>
    <submittedName>
        <fullName evidence="1">ORF074L</fullName>
    </submittedName>
</protein>
<organismHost>
    <name type="scientific">Siniperca chuatsi</name>
    <name type="common">Mandarin fish</name>
    <dbReference type="NCBI Taxonomy" id="119488"/>
</organismHost>
<name>A0A140G0P5_ISKNV</name>
<organismHost>
    <name type="scientific">Synchiropus splendidus</name>
    <name type="common">Mandarinfish</name>
    <name type="synonym">Callionymus splendidus</name>
    <dbReference type="NCBI Taxonomy" id="270530"/>
</organismHost>
<evidence type="ECO:0000313" key="2">
    <source>
        <dbReference type="Proteomes" id="UP000152407"/>
    </source>
</evidence>
<accession>A0A140G0P5</accession>
<organism evidence="1 2">
    <name type="scientific">Infectious spleen and kidney necrosis virus</name>
    <name type="common">ISKNV</name>
    <dbReference type="NCBI Taxonomy" id="180170"/>
    <lineage>
        <taxon>Viruses</taxon>
        <taxon>Varidnaviria</taxon>
        <taxon>Bamfordvirae</taxon>
        <taxon>Nucleocytoviricota</taxon>
        <taxon>Megaviricetes</taxon>
        <taxon>Pimascovirales</taxon>
        <taxon>Pimascovirales incertae sedis</taxon>
        <taxon>Iridoviridae</taxon>
        <taxon>Alphairidovirinae</taxon>
        <taxon>Megalocytivirus</taxon>
        <taxon>Megalocytivirus pagrus1</taxon>
    </lineage>
</organism>
<dbReference type="Proteomes" id="UP000152407">
    <property type="component" value="Segment"/>
</dbReference>
<reference evidence="2" key="1">
    <citation type="submission" date="2015-09" db="EMBL/GenBank/DDBJ databases">
        <authorList>
            <person name="Wen C.-M."/>
            <person name="Hong J.-R."/>
        </authorList>
    </citation>
    <scope>NUCLEOTIDE SEQUENCE [LARGE SCALE GENOMIC DNA]</scope>
</reference>
<sequence length="77" mass="8139">MPSFRPSGGTQCGECYGAVRGAMHAPSCRATATGHHCCGYVSCECGAGCDDYCVRIHCFAGVHIHGCRNWHAGVQHV</sequence>
<dbReference type="EMBL" id="KT781098">
    <property type="protein sequence ID" value="AMM04478.1"/>
    <property type="molecule type" value="Genomic_DNA"/>
</dbReference>
<proteinExistence type="predicted"/>